<feature type="region of interest" description="Disordered" evidence="1">
    <location>
        <begin position="347"/>
        <end position="373"/>
    </location>
</feature>
<proteinExistence type="predicted"/>
<accession>A0A8K0IYN2</accession>
<evidence type="ECO:0000313" key="3">
    <source>
        <dbReference type="Proteomes" id="UP000797356"/>
    </source>
</evidence>
<evidence type="ECO:0000256" key="1">
    <source>
        <dbReference type="SAM" id="MobiDB-lite"/>
    </source>
</evidence>
<comment type="caution">
    <text evidence="2">The sequence shown here is derived from an EMBL/GenBank/DDBJ whole genome shotgun (WGS) entry which is preliminary data.</text>
</comment>
<feature type="compositionally biased region" description="Basic and acidic residues" evidence="1">
    <location>
        <begin position="559"/>
        <end position="579"/>
    </location>
</feature>
<reference evidence="2" key="1">
    <citation type="journal article" date="2017" name="Gigascience">
        <title>The genome draft of coconut (Cocos nucifera).</title>
        <authorList>
            <person name="Xiao Y."/>
            <person name="Xu P."/>
            <person name="Fan H."/>
            <person name="Baudouin L."/>
            <person name="Xia W."/>
            <person name="Bocs S."/>
            <person name="Xu J."/>
            <person name="Li Q."/>
            <person name="Guo A."/>
            <person name="Zhou L."/>
            <person name="Li J."/>
            <person name="Wu Y."/>
            <person name="Ma Z."/>
            <person name="Armero A."/>
            <person name="Issali A.E."/>
            <person name="Liu N."/>
            <person name="Peng M."/>
            <person name="Yang Y."/>
        </authorList>
    </citation>
    <scope>NUCLEOTIDE SEQUENCE</scope>
    <source>
        <tissue evidence="2">Spear leaf of Hainan Tall coconut</tissue>
    </source>
</reference>
<name>A0A8K0IYN2_COCNU</name>
<protein>
    <recommendedName>
        <fullName evidence="4">COP1-interacting protein 7</fullName>
    </recommendedName>
</protein>
<feature type="compositionally biased region" description="Low complexity" evidence="1">
    <location>
        <begin position="302"/>
        <end position="318"/>
    </location>
</feature>
<dbReference type="AlphaFoldDB" id="A0A8K0IYN2"/>
<feature type="compositionally biased region" description="Low complexity" evidence="1">
    <location>
        <begin position="684"/>
        <end position="694"/>
    </location>
</feature>
<feature type="region of interest" description="Disordered" evidence="1">
    <location>
        <begin position="253"/>
        <end position="326"/>
    </location>
</feature>
<dbReference type="PANTHER" id="PTHR31008:SF5">
    <property type="entry name" value="EXPRESSED PROTEIN"/>
    <property type="match status" value="1"/>
</dbReference>
<gene>
    <name evidence="2" type="ORF">COCNU_16G005030</name>
</gene>
<feature type="compositionally biased region" description="Polar residues" evidence="1">
    <location>
        <begin position="785"/>
        <end position="805"/>
    </location>
</feature>
<feature type="compositionally biased region" description="Acidic residues" evidence="1">
    <location>
        <begin position="281"/>
        <end position="290"/>
    </location>
</feature>
<keyword evidence="3" id="KW-1185">Reference proteome</keyword>
<feature type="compositionally biased region" description="Polar residues" evidence="1">
    <location>
        <begin position="639"/>
        <end position="678"/>
    </location>
</feature>
<feature type="compositionally biased region" description="Basic and acidic residues" evidence="1">
    <location>
        <begin position="347"/>
        <end position="369"/>
    </location>
</feature>
<feature type="region of interest" description="Disordered" evidence="1">
    <location>
        <begin position="559"/>
        <end position="743"/>
    </location>
</feature>
<evidence type="ECO:0008006" key="4">
    <source>
        <dbReference type="Google" id="ProtNLM"/>
    </source>
</evidence>
<feature type="compositionally biased region" description="Polar residues" evidence="1">
    <location>
        <begin position="253"/>
        <end position="266"/>
    </location>
</feature>
<feature type="region of interest" description="Disordered" evidence="1">
    <location>
        <begin position="757"/>
        <end position="816"/>
    </location>
</feature>
<organism evidence="2 3">
    <name type="scientific">Cocos nucifera</name>
    <name type="common">Coconut palm</name>
    <dbReference type="NCBI Taxonomy" id="13894"/>
    <lineage>
        <taxon>Eukaryota</taxon>
        <taxon>Viridiplantae</taxon>
        <taxon>Streptophyta</taxon>
        <taxon>Embryophyta</taxon>
        <taxon>Tracheophyta</taxon>
        <taxon>Spermatophyta</taxon>
        <taxon>Magnoliopsida</taxon>
        <taxon>Liliopsida</taxon>
        <taxon>Arecaceae</taxon>
        <taxon>Arecoideae</taxon>
        <taxon>Cocoseae</taxon>
        <taxon>Attaleinae</taxon>
        <taxon>Cocos</taxon>
    </lineage>
</organism>
<reference evidence="2" key="2">
    <citation type="submission" date="2019-07" db="EMBL/GenBank/DDBJ databases">
        <authorList>
            <person name="Yang Y."/>
            <person name="Bocs S."/>
            <person name="Baudouin L."/>
        </authorList>
    </citation>
    <scope>NUCLEOTIDE SEQUENCE</scope>
    <source>
        <tissue evidence="2">Spear leaf of Hainan Tall coconut</tissue>
    </source>
</reference>
<feature type="compositionally biased region" description="Basic and acidic residues" evidence="1">
    <location>
        <begin position="291"/>
        <end position="300"/>
    </location>
</feature>
<feature type="compositionally biased region" description="Low complexity" evidence="1">
    <location>
        <begin position="606"/>
        <end position="621"/>
    </location>
</feature>
<feature type="compositionally biased region" description="Low complexity" evidence="1">
    <location>
        <begin position="1051"/>
        <end position="1060"/>
    </location>
</feature>
<dbReference type="Proteomes" id="UP000797356">
    <property type="component" value="Chromosome 16"/>
</dbReference>
<feature type="region of interest" description="Disordered" evidence="1">
    <location>
        <begin position="417"/>
        <end position="436"/>
    </location>
</feature>
<sequence length="1100" mass="119956">MEGEITANRVLDYAVFQISSNQNRYEALVCSKGKTEKLGSGALDQLALHLPEAKICQSKSSSHSFQLQLVKSLKGSSWFTKSTLGRFLHIVNSPDVLKSVNAIENEMSQLEDTRRFHLSLYVKDHPDHPGSQTAGGCLNEVGLTQKINVETMSSDATKNELLRAIDLRFTVLKEELAASLDRAAGTTLSTKQISDLEAFACHFQAVDLRNSLLKYLAIVPKDQLAEPTVELTTHSEGTRNKCEDTAEAICQPNQQIDITKPFSNGASPAKLAQVERQSSTESEESSDLSDEDRTCVERSRPLIRSASPRRSASPMRRIQIGRSGSRKSAALTIKSLNYFPVRERIPFNRDADRNNSGDESDQPQKKSDNTVRSMSVQDAINLFESKQKDRNLDIQRRASGVSISTNKSVLRRWSAGTGDSFDHSSQQSATNNGSFNTSIDLAPEAEEKKLTEVKVESNFPGTLNPDENTWDRESSEAVKMVSPPKNNPSDLAKAQAEEISDQAVASAEWNQHEEAELNQMLMKMMESKPGRYQETTTSTVGYEDVACEQRAGLYSRYKEKRDEKLQAENARKSAAKEGQLEVMQENLEQSKTVMASKAGGIIGKHNSSSNSQRPRRNLSPPVLVKKDVSKSAGPRKASPKSSPLPTSRNSWPSGSSLKANGSQPTKTSPRMTPKNTTPNRRKPQSTPLQTQPSPKTERPVQKGRKGSPADAKPIMRSQEEKKVMTKTSEVVKTKSPGATGDVSRAISAKPSFYNKVTKKSSVVPLESKPLSRKGTGSGPGIGSVTVKTKVSPSDDSVKNSGNLAQTEEKESASVMDESTTEVLEVDLAQPTNHVDASLENSLDNDLILEKTENSNQVLAVLDNGFQNPVEPPASEIQPDEDMGISSAAWVEVEHQEVSANCDNGMSEISISPGIAPATSSSPRIHHSLSQMLQADCSEPEIIEWGNAENPPAFIYQKDAPKGLKRLLKFARKSKEANATGWVSPSVFSEGEDDPEECKGANKNLDSLSRKAGLGKGYGQQKTMMLGESLDGGNSSRRAADYLGMHDILSAQSSSSSVTSLRSDKSREGHVPVTATSTKASRSFFSLSTFRSSKSSETKPR</sequence>
<feature type="compositionally biased region" description="Polar residues" evidence="1">
    <location>
        <begin position="423"/>
        <end position="436"/>
    </location>
</feature>
<dbReference type="OrthoDB" id="1687502at2759"/>
<feature type="region of interest" description="Disordered" evidence="1">
    <location>
        <begin position="1051"/>
        <end position="1077"/>
    </location>
</feature>
<evidence type="ECO:0000313" key="2">
    <source>
        <dbReference type="EMBL" id="KAG1371409.1"/>
    </source>
</evidence>
<dbReference type="PANTHER" id="PTHR31008">
    <property type="entry name" value="COP1-INTERACTING PROTEIN-RELATED"/>
    <property type="match status" value="1"/>
</dbReference>
<dbReference type="EMBL" id="CM017887">
    <property type="protein sequence ID" value="KAG1371409.1"/>
    <property type="molecule type" value="Genomic_DNA"/>
</dbReference>